<dbReference type="ExpressionAtlas" id="A0A1W0VTC7">
    <property type="expression patterns" value="baseline and differential"/>
</dbReference>
<keyword evidence="2" id="KW-0812">Transmembrane</keyword>
<dbReference type="PANTHER" id="PTHR10859:SF91">
    <property type="entry name" value="DOLICHYL-PHOSPHATE BETA-GLUCOSYLTRANSFERASE"/>
    <property type="match status" value="1"/>
</dbReference>
<evidence type="ECO:0000313" key="4">
    <source>
        <dbReference type="Proteomes" id="UP000000768"/>
    </source>
</evidence>
<dbReference type="AlphaFoldDB" id="A0A1W0VTC7"/>
<feature type="compositionally biased region" description="Basic and acidic residues" evidence="1">
    <location>
        <begin position="59"/>
        <end position="75"/>
    </location>
</feature>
<gene>
    <name evidence="3" type="ORF">SORBI_3010G158000</name>
</gene>
<dbReference type="InParanoid" id="A0A1W0VTC7"/>
<dbReference type="Gramene" id="OQU76508">
    <property type="protein sequence ID" value="OQU76508"/>
    <property type="gene ID" value="SORBI_3010G158000"/>
</dbReference>
<feature type="region of interest" description="Disordered" evidence="1">
    <location>
        <begin position="34"/>
        <end position="75"/>
    </location>
</feature>
<dbReference type="Proteomes" id="UP000000768">
    <property type="component" value="Chromosome 10"/>
</dbReference>
<dbReference type="EMBL" id="CM000769">
    <property type="protein sequence ID" value="OQU76508.1"/>
    <property type="molecule type" value="Genomic_DNA"/>
</dbReference>
<feature type="transmembrane region" description="Helical" evidence="2">
    <location>
        <begin position="123"/>
        <end position="143"/>
    </location>
</feature>
<dbReference type="PANTHER" id="PTHR10859">
    <property type="entry name" value="GLYCOSYL TRANSFERASE"/>
    <property type="match status" value="1"/>
</dbReference>
<name>A0A1W0VTC7_SORBI</name>
<keyword evidence="2" id="KW-1133">Transmembrane helix</keyword>
<protein>
    <submittedName>
        <fullName evidence="3">Uncharacterized protein</fullName>
    </submittedName>
</protein>
<evidence type="ECO:0000256" key="2">
    <source>
        <dbReference type="SAM" id="Phobius"/>
    </source>
</evidence>
<reference evidence="4" key="3">
    <citation type="journal article" date="2018" name="Plant J.">
        <title>The Sorghum bicolor reference genome: improved assembly, gene annotations, a transcriptome atlas, and signatures of genome organization.</title>
        <authorList>
            <person name="McCormick R.F."/>
            <person name="Truong S.K."/>
            <person name="Sreedasyam A."/>
            <person name="Jenkins J."/>
            <person name="Shu S."/>
            <person name="Sims D."/>
            <person name="Kennedy M."/>
            <person name="Amirebrahimi M."/>
            <person name="Weers B.D."/>
            <person name="McKinley B."/>
            <person name="Mattison A."/>
            <person name="Morishige D.T."/>
            <person name="Grimwood J."/>
            <person name="Schmutz J."/>
            <person name="Mullet J.E."/>
        </authorList>
    </citation>
    <scope>NUCLEOTIDE SEQUENCE [LARGE SCALE GENOMIC DNA]</scope>
    <source>
        <strain evidence="4">cv. BTx623</strain>
    </source>
</reference>
<dbReference type="Gramene" id="OQU76510">
    <property type="protein sequence ID" value="OQU76510"/>
    <property type="gene ID" value="SORBI_3010G158000"/>
</dbReference>
<feature type="transmembrane region" description="Helical" evidence="2">
    <location>
        <begin position="85"/>
        <end position="103"/>
    </location>
</feature>
<sequence length="233" mass="25600">MANSALPRSTLHRVGPVSCGLSHVSNASVQHLDVVAPTPPPQGHTTTGRSPPLESSLQQHRDSPSAGRRDHDDGRRLASLRRRGLLPASLSLTLLLATLVPPSPFPPNPAPPSLLPPRRGAHAISPCCARVSILVLSAAAVFFDHIRKIGCMHSLERSTILDAFFEDPNSLKKVLCPSVFDPPRKYISLIVPAYSEEHRLPEALTETLKVPTCRHFNFLLMDERWKRSLVHNK</sequence>
<organism evidence="3 4">
    <name type="scientific">Sorghum bicolor</name>
    <name type="common">Sorghum</name>
    <name type="synonym">Sorghum vulgare</name>
    <dbReference type="NCBI Taxonomy" id="4558"/>
    <lineage>
        <taxon>Eukaryota</taxon>
        <taxon>Viridiplantae</taxon>
        <taxon>Streptophyta</taxon>
        <taxon>Embryophyta</taxon>
        <taxon>Tracheophyta</taxon>
        <taxon>Spermatophyta</taxon>
        <taxon>Magnoliopsida</taxon>
        <taxon>Liliopsida</taxon>
        <taxon>Poales</taxon>
        <taxon>Poaceae</taxon>
        <taxon>PACMAD clade</taxon>
        <taxon>Panicoideae</taxon>
        <taxon>Andropogonodae</taxon>
        <taxon>Andropogoneae</taxon>
        <taxon>Sorghinae</taxon>
        <taxon>Sorghum</taxon>
    </lineage>
</organism>
<keyword evidence="2" id="KW-0472">Membrane</keyword>
<dbReference type="STRING" id="4558.A0A1W0VTC7"/>
<evidence type="ECO:0000313" key="3">
    <source>
        <dbReference type="EMBL" id="OQU76510.1"/>
    </source>
</evidence>
<reference evidence="3 4" key="1">
    <citation type="journal article" date="2009" name="Nature">
        <title>The Sorghum bicolor genome and the diversification of grasses.</title>
        <authorList>
            <person name="Paterson A.H."/>
            <person name="Bowers J.E."/>
            <person name="Bruggmann R."/>
            <person name="Dubchak I."/>
            <person name="Grimwood J."/>
            <person name="Gundlach H."/>
            <person name="Haberer G."/>
            <person name="Hellsten U."/>
            <person name="Mitros T."/>
            <person name="Poliakov A."/>
            <person name="Schmutz J."/>
            <person name="Spannagl M."/>
            <person name="Tang H."/>
            <person name="Wang X."/>
            <person name="Wicker T."/>
            <person name="Bharti A.K."/>
            <person name="Chapman J."/>
            <person name="Feltus F.A."/>
            <person name="Gowik U."/>
            <person name="Grigoriev I.V."/>
            <person name="Lyons E."/>
            <person name="Maher C.A."/>
            <person name="Martis M."/>
            <person name="Narechania A."/>
            <person name="Otillar R.P."/>
            <person name="Penning B.W."/>
            <person name="Salamov A.A."/>
            <person name="Wang Y."/>
            <person name="Zhang L."/>
            <person name="Carpita N.C."/>
            <person name="Freeling M."/>
            <person name="Gingle A.R."/>
            <person name="Hash C.T."/>
            <person name="Keller B."/>
            <person name="Klein P."/>
            <person name="Kresovich S."/>
            <person name="McCann M.C."/>
            <person name="Ming R."/>
            <person name="Peterson D.G."/>
            <person name="Mehboob-ur-Rahman"/>
            <person name="Ware D."/>
            <person name="Westhoff P."/>
            <person name="Mayer K.F."/>
            <person name="Messing J."/>
            <person name="Rokhsar D.S."/>
        </authorList>
    </citation>
    <scope>NUCLEOTIDE SEQUENCE [LARGE SCALE GENOMIC DNA]</scope>
    <source>
        <strain evidence="4">cv. BTx623</strain>
    </source>
</reference>
<reference evidence="3" key="2">
    <citation type="submission" date="2017-02" db="EMBL/GenBank/DDBJ databases">
        <title>WGS assembly of Sorghum bicolor.</title>
        <authorList>
            <person name="Paterson A."/>
            <person name="Mullet J."/>
            <person name="Bowers J."/>
            <person name="Bruggmann R."/>
            <person name="Dubchak I."/>
            <person name="Grimwood J."/>
            <person name="Gundlach H."/>
            <person name="Haberer G."/>
            <person name="Hellsten U."/>
            <person name="Mitros T."/>
            <person name="Poliakov A."/>
            <person name="Schmutz J."/>
            <person name="Spannagl M."/>
            <person name="Tang H."/>
            <person name="Wang X."/>
            <person name="Wicker T."/>
            <person name="Bharti A."/>
            <person name="Chapman J."/>
            <person name="Feltus F."/>
            <person name="Gowik U."/>
            <person name="Grigoriev I."/>
            <person name="Lyons E."/>
            <person name="Maher C."/>
            <person name="Martis M."/>
            <person name="Narechania A."/>
            <person name="Otillar R."/>
            <person name="Penning B."/>
            <person name="Salamov A."/>
            <person name="Wang Y."/>
            <person name="Zhang L."/>
            <person name="Carpita N."/>
            <person name="Freeling M."/>
            <person name="Gingle A."/>
            <person name="Hash C."/>
            <person name="Keller B."/>
            <person name="Klein P."/>
            <person name="Kresovich S."/>
            <person name="Mccann M."/>
            <person name="Ming R."/>
            <person name="Peterson D."/>
            <person name="Rahman M."/>
            <person name="Ware D."/>
            <person name="Westhoff P."/>
            <person name="Mayer K."/>
            <person name="Messing J."/>
            <person name="Sims D."/>
            <person name="Jenkins J."/>
            <person name="Shu S."/>
            <person name="Rokhsar D."/>
        </authorList>
    </citation>
    <scope>NUCLEOTIDE SEQUENCE</scope>
</reference>
<accession>A0A1W0VTC7</accession>
<proteinExistence type="predicted"/>
<keyword evidence="4" id="KW-1185">Reference proteome</keyword>
<dbReference type="OrthoDB" id="3784at2759"/>
<evidence type="ECO:0000256" key="1">
    <source>
        <dbReference type="SAM" id="MobiDB-lite"/>
    </source>
</evidence>
<dbReference type="eggNOG" id="KOG2977">
    <property type="taxonomic scope" value="Eukaryota"/>
</dbReference>
<dbReference type="EMBL" id="CM000769">
    <property type="protein sequence ID" value="OQU76510.1"/>
    <property type="molecule type" value="Genomic_DNA"/>
</dbReference>